<sequence length="319" mass="37884">MYKYVSFLILLLALINCTKKEKSDIDVSDISVEFDVNRFDQEFYTSTSEKLPQLKSKYPYLFPAQNHDSIWLRKIEDTDEQELYAETQKVFSDFSDEKEQIEMLFKHIKFYYPNFESPKVITLLSNVDYETKVVYADSLLFVSLDVYLGKDSEIYQDYPSYIKQNFTKEHLIVDIANAITNVQIMFSTDRTFVSRMVQQGKKLYLLDAYVPKLSDAEKIGYTQEQIEWAEYNDEEVWKYFIENKILFSTEQELSRRFIDNAPFSKFYRANDNETPGSIGVWFGWQIVRAFMQNTDTSLQEMLQMKNDEIFKKSKYKPSK</sequence>
<evidence type="ECO:0000313" key="1">
    <source>
        <dbReference type="EMBL" id="QCX37491.1"/>
    </source>
</evidence>
<protein>
    <submittedName>
        <fullName evidence="1">Gliding motility lipoprotein GldB</fullName>
    </submittedName>
</protein>
<dbReference type="EMBL" id="CP040749">
    <property type="protein sequence ID" value="QCX37491.1"/>
    <property type="molecule type" value="Genomic_DNA"/>
</dbReference>
<dbReference type="KEGG" id="fbe:FF125_03215"/>
<keyword evidence="2" id="KW-1185">Reference proteome</keyword>
<keyword evidence="1" id="KW-0449">Lipoprotein</keyword>
<accession>A0A5B7TPW7</accession>
<dbReference type="InterPro" id="IPR019853">
    <property type="entry name" value="GldB-like"/>
</dbReference>
<dbReference type="AlphaFoldDB" id="A0A5B7TPW7"/>
<dbReference type="Proteomes" id="UP000306229">
    <property type="component" value="Chromosome"/>
</dbReference>
<reference evidence="1 2" key="1">
    <citation type="submission" date="2019-05" db="EMBL/GenBank/DDBJ databases">
        <title>Algicella ahnfeltiae gen. nov., sp. nov., a novel marine bacterium of the family Flavobacteriaceae isolated from a red alga.</title>
        <authorList>
            <person name="Nedashkovskaya O.I."/>
            <person name="Kukhlevskiy A.D."/>
            <person name="Kim S.-G."/>
            <person name="Zhukova N.V."/>
            <person name="Mikhailov V.V."/>
        </authorList>
    </citation>
    <scope>NUCLEOTIDE SEQUENCE [LARGE SCALE GENOMIC DNA]</scope>
    <source>
        <strain evidence="1 2">10Alg115</strain>
    </source>
</reference>
<name>A0A5B7TPW7_9FLAO</name>
<dbReference type="NCBIfam" id="TIGR03514">
    <property type="entry name" value="GldB_lipo"/>
    <property type="match status" value="1"/>
</dbReference>
<proteinExistence type="predicted"/>
<dbReference type="RefSeq" id="WP_138948425.1">
    <property type="nucleotide sequence ID" value="NZ_CP040749.1"/>
</dbReference>
<dbReference type="Pfam" id="PF25594">
    <property type="entry name" value="GldB_lipo"/>
    <property type="match status" value="1"/>
</dbReference>
<dbReference type="OrthoDB" id="976022at2"/>
<gene>
    <name evidence="1" type="primary">gldB</name>
    <name evidence="1" type="ORF">FF125_03215</name>
</gene>
<organism evidence="1 2">
    <name type="scientific">Aureibaculum algae</name>
    <dbReference type="NCBI Taxonomy" id="2584122"/>
    <lineage>
        <taxon>Bacteria</taxon>
        <taxon>Pseudomonadati</taxon>
        <taxon>Bacteroidota</taxon>
        <taxon>Flavobacteriia</taxon>
        <taxon>Flavobacteriales</taxon>
        <taxon>Flavobacteriaceae</taxon>
        <taxon>Aureibaculum</taxon>
    </lineage>
</organism>
<evidence type="ECO:0000313" key="2">
    <source>
        <dbReference type="Proteomes" id="UP000306229"/>
    </source>
</evidence>